<dbReference type="Proteomes" id="UP000701801">
    <property type="component" value="Unassembled WGS sequence"/>
</dbReference>
<organism evidence="1 2">
    <name type="scientific">Hymenoscyphus albidus</name>
    <dbReference type="NCBI Taxonomy" id="595503"/>
    <lineage>
        <taxon>Eukaryota</taxon>
        <taxon>Fungi</taxon>
        <taxon>Dikarya</taxon>
        <taxon>Ascomycota</taxon>
        <taxon>Pezizomycotina</taxon>
        <taxon>Leotiomycetes</taxon>
        <taxon>Helotiales</taxon>
        <taxon>Helotiaceae</taxon>
        <taxon>Hymenoscyphus</taxon>
    </lineage>
</organism>
<proteinExistence type="predicted"/>
<accession>A0A9N9LIK2</accession>
<protein>
    <submittedName>
        <fullName evidence="1">Uncharacterized protein</fullName>
    </submittedName>
</protein>
<evidence type="ECO:0000313" key="1">
    <source>
        <dbReference type="EMBL" id="CAG8972201.1"/>
    </source>
</evidence>
<keyword evidence="2" id="KW-1185">Reference proteome</keyword>
<gene>
    <name evidence="1" type="ORF">HYALB_00007343</name>
</gene>
<comment type="caution">
    <text evidence="1">The sequence shown here is derived from an EMBL/GenBank/DDBJ whole genome shotgun (WGS) entry which is preliminary data.</text>
</comment>
<name>A0A9N9LIK2_9HELO</name>
<dbReference type="AlphaFoldDB" id="A0A9N9LIK2"/>
<dbReference type="EMBL" id="CAJVRM010000038">
    <property type="protein sequence ID" value="CAG8972201.1"/>
    <property type="molecule type" value="Genomic_DNA"/>
</dbReference>
<sequence>MIFSSLLPSYYDEDLDDLKACRLACKRWTEIGFRGLFGSTFVFRRDRMDTERFLYFTTYPRIFSKIDRVIFDYGWNGIANVVSNYASIYASFWNSATNLKGVLRDRRTAQLESQKESHVRNYASQRIAEFGFLLLGLAHLYRYTLDSNIKLKHLSHDMLPTTFFGRPISELKTLVEPLRCLQTLHLTFDATEPPTVQFWKGLGFFLASAPQLRNLRYGFDRILYISEEGIWCIRETGPGNLVFNEDNAPEKWYAPLWKVLGDYTWAHLEHLRLDGMVLCERGIFSLLCRHSNTLRTLELHQIGLWLGSFENLLLKIRNKLSLTGFGISGHCEGLHSTNESRDFPRIYDPYREIWSPAFSFWVEQCESHTSGRKFDNGNPVDYSLGAKLKNFIFGDSWPIMGHHTRKRCTDFPECVLHTEKCIKSCWRDTKRMIDQIWDKDFFIDPGMETPPFSEGTEAGQNFTSYYNDDGFDEEECDIHGYNEEGEHYLDDIVTDEEYLQGMTTSTRMRRELEASIVHRIPRFWGGQKGEHGEETMTVQENSEAVTVKRKILTQMRSRIVRDHMTEETTVQDEEDSP</sequence>
<evidence type="ECO:0000313" key="2">
    <source>
        <dbReference type="Proteomes" id="UP000701801"/>
    </source>
</evidence>
<dbReference type="OrthoDB" id="3549324at2759"/>
<reference evidence="1" key="1">
    <citation type="submission" date="2021-07" db="EMBL/GenBank/DDBJ databases">
        <authorList>
            <person name="Durling M."/>
        </authorList>
    </citation>
    <scope>NUCLEOTIDE SEQUENCE</scope>
</reference>